<dbReference type="SUPFAM" id="SSF49899">
    <property type="entry name" value="Concanavalin A-like lectins/glucanases"/>
    <property type="match status" value="1"/>
</dbReference>
<evidence type="ECO:0000256" key="3">
    <source>
        <dbReference type="ARBA" id="ARBA00022692"/>
    </source>
</evidence>
<dbReference type="CDD" id="cd05713">
    <property type="entry name" value="IgV_MOG_like"/>
    <property type="match status" value="1"/>
</dbReference>
<reference evidence="13" key="1">
    <citation type="journal article" date="2022" name="bioRxiv">
        <title>Sequencing and chromosome-scale assembly of the giantPleurodeles waltlgenome.</title>
        <authorList>
            <person name="Brown T."/>
            <person name="Elewa A."/>
            <person name="Iarovenko S."/>
            <person name="Subramanian E."/>
            <person name="Araus A.J."/>
            <person name="Petzold A."/>
            <person name="Susuki M."/>
            <person name="Suzuki K.-i.T."/>
            <person name="Hayashi T."/>
            <person name="Toyoda A."/>
            <person name="Oliveira C."/>
            <person name="Osipova E."/>
            <person name="Leigh N.D."/>
            <person name="Simon A."/>
            <person name="Yun M.H."/>
        </authorList>
    </citation>
    <scope>NUCLEOTIDE SEQUENCE</scope>
    <source>
        <strain evidence="13">20211129_DDA</strain>
        <tissue evidence="13">Liver</tissue>
    </source>
</reference>
<evidence type="ECO:0000256" key="5">
    <source>
        <dbReference type="ARBA" id="ARBA00022989"/>
    </source>
</evidence>
<keyword evidence="9" id="KW-0393">Immunoglobulin domain</keyword>
<dbReference type="GO" id="GO:0001817">
    <property type="term" value="P:regulation of cytokine production"/>
    <property type="evidence" value="ECO:0007669"/>
    <property type="project" value="TreeGrafter"/>
</dbReference>
<dbReference type="InterPro" id="IPR001870">
    <property type="entry name" value="B30.2/SPRY"/>
</dbReference>
<dbReference type="InterPro" id="IPR013320">
    <property type="entry name" value="ConA-like_dom_sf"/>
</dbReference>
<evidence type="ECO:0000256" key="7">
    <source>
        <dbReference type="ARBA" id="ARBA00023136"/>
    </source>
</evidence>
<keyword evidence="4" id="KW-0732">Signal</keyword>
<evidence type="ECO:0000259" key="11">
    <source>
        <dbReference type="PROSITE" id="PS50188"/>
    </source>
</evidence>
<feature type="domain" description="Ig-like" evidence="12">
    <location>
        <begin position="38"/>
        <end position="135"/>
    </location>
</feature>
<dbReference type="InterPro" id="IPR006574">
    <property type="entry name" value="PRY"/>
</dbReference>
<dbReference type="PANTHER" id="PTHR24100">
    <property type="entry name" value="BUTYROPHILIN"/>
    <property type="match status" value="1"/>
</dbReference>
<evidence type="ECO:0000313" key="14">
    <source>
        <dbReference type="Proteomes" id="UP001066276"/>
    </source>
</evidence>
<evidence type="ECO:0000256" key="8">
    <source>
        <dbReference type="ARBA" id="ARBA00023157"/>
    </source>
</evidence>
<dbReference type="Gene3D" id="2.60.120.920">
    <property type="match status" value="1"/>
</dbReference>
<dbReference type="SMART" id="SM00406">
    <property type="entry name" value="IGv"/>
    <property type="match status" value="1"/>
</dbReference>
<comment type="similarity">
    <text evidence="2">Belongs to the immunoglobulin superfamily. BTN/MOG family.</text>
</comment>
<dbReference type="InterPro" id="IPR013106">
    <property type="entry name" value="Ig_V-set"/>
</dbReference>
<dbReference type="PROSITE" id="PS50835">
    <property type="entry name" value="IG_LIKE"/>
    <property type="match status" value="1"/>
</dbReference>
<dbReference type="PRINTS" id="PR01407">
    <property type="entry name" value="BUTYPHLNCDUF"/>
</dbReference>
<evidence type="ECO:0000259" key="12">
    <source>
        <dbReference type="PROSITE" id="PS50835"/>
    </source>
</evidence>
<dbReference type="InterPro" id="IPR013783">
    <property type="entry name" value="Ig-like_fold"/>
</dbReference>
<gene>
    <name evidence="13" type="ORF">NDU88_001323</name>
</gene>
<accession>A0AAV7Q2T3</accession>
<proteinExistence type="inferred from homology"/>
<dbReference type="InterPro" id="IPR053896">
    <property type="entry name" value="BTN3A2-like_Ig-C"/>
</dbReference>
<dbReference type="PROSITE" id="PS50188">
    <property type="entry name" value="B302_SPRY"/>
    <property type="match status" value="1"/>
</dbReference>
<dbReference type="PANTHER" id="PTHR24100:SF149">
    <property type="entry name" value="BG-LIKE ANTIGEN 1-RELATED"/>
    <property type="match status" value="1"/>
</dbReference>
<dbReference type="InterPro" id="IPR050504">
    <property type="entry name" value="IgSF_BTN/MOG"/>
</dbReference>
<dbReference type="SMART" id="SM00589">
    <property type="entry name" value="PRY"/>
    <property type="match status" value="1"/>
</dbReference>
<feature type="domain" description="B30.2/SPRY" evidence="11">
    <location>
        <begin position="292"/>
        <end position="481"/>
    </location>
</feature>
<dbReference type="InterPro" id="IPR003879">
    <property type="entry name" value="Butyrophylin_SPRY"/>
</dbReference>
<dbReference type="InterPro" id="IPR007110">
    <property type="entry name" value="Ig-like_dom"/>
</dbReference>
<feature type="transmembrane region" description="Helical" evidence="10">
    <location>
        <begin position="12"/>
        <end position="32"/>
    </location>
</feature>
<dbReference type="InterPro" id="IPR043136">
    <property type="entry name" value="B30.2/SPRY_sf"/>
</dbReference>
<keyword evidence="6" id="KW-0175">Coiled coil</keyword>
<evidence type="ECO:0000313" key="13">
    <source>
        <dbReference type="EMBL" id="KAJ1134877.1"/>
    </source>
</evidence>
<dbReference type="Pfam" id="PF00622">
    <property type="entry name" value="SPRY"/>
    <property type="match status" value="1"/>
</dbReference>
<dbReference type="InterPro" id="IPR036179">
    <property type="entry name" value="Ig-like_dom_sf"/>
</dbReference>
<evidence type="ECO:0000256" key="10">
    <source>
        <dbReference type="SAM" id="Phobius"/>
    </source>
</evidence>
<keyword evidence="14" id="KW-1185">Reference proteome</keyword>
<evidence type="ECO:0000256" key="9">
    <source>
        <dbReference type="ARBA" id="ARBA00023319"/>
    </source>
</evidence>
<keyword evidence="3 10" id="KW-0812">Transmembrane</keyword>
<keyword evidence="8" id="KW-1015">Disulfide bond</keyword>
<dbReference type="SMART" id="SM00409">
    <property type="entry name" value="IG"/>
    <property type="match status" value="1"/>
</dbReference>
<comment type="subcellular location">
    <subcellularLocation>
        <location evidence="1">Membrane</location>
        <topology evidence="1">Single-pass type I membrane protein</topology>
    </subcellularLocation>
</comment>
<dbReference type="InterPro" id="IPR003877">
    <property type="entry name" value="SPRY_dom"/>
</dbReference>
<evidence type="ECO:0008006" key="15">
    <source>
        <dbReference type="Google" id="ProtNLM"/>
    </source>
</evidence>
<organism evidence="13 14">
    <name type="scientific">Pleurodeles waltl</name>
    <name type="common">Iberian ribbed newt</name>
    <dbReference type="NCBI Taxonomy" id="8319"/>
    <lineage>
        <taxon>Eukaryota</taxon>
        <taxon>Metazoa</taxon>
        <taxon>Chordata</taxon>
        <taxon>Craniata</taxon>
        <taxon>Vertebrata</taxon>
        <taxon>Euteleostomi</taxon>
        <taxon>Amphibia</taxon>
        <taxon>Batrachia</taxon>
        <taxon>Caudata</taxon>
        <taxon>Salamandroidea</taxon>
        <taxon>Salamandridae</taxon>
        <taxon>Pleurodelinae</taxon>
        <taxon>Pleurodeles</taxon>
    </lineage>
</organism>
<dbReference type="FunFam" id="2.60.40.10:FF:000183">
    <property type="entry name" value="Myelin-oligodendrocyte glycoprotein"/>
    <property type="match status" value="1"/>
</dbReference>
<dbReference type="Gene3D" id="2.60.40.10">
    <property type="entry name" value="Immunoglobulins"/>
    <property type="match status" value="2"/>
</dbReference>
<dbReference type="Proteomes" id="UP001066276">
    <property type="component" value="Chromosome 6"/>
</dbReference>
<name>A0AAV7Q2T3_PLEWA</name>
<dbReference type="InterPro" id="IPR003599">
    <property type="entry name" value="Ig_sub"/>
</dbReference>
<evidence type="ECO:0000256" key="1">
    <source>
        <dbReference type="ARBA" id="ARBA00004479"/>
    </source>
</evidence>
<evidence type="ECO:0000256" key="6">
    <source>
        <dbReference type="ARBA" id="ARBA00023054"/>
    </source>
</evidence>
<evidence type="ECO:0000256" key="2">
    <source>
        <dbReference type="ARBA" id="ARBA00007591"/>
    </source>
</evidence>
<dbReference type="AlphaFoldDB" id="A0AAV7Q2T3"/>
<keyword evidence="7 10" id="KW-0472">Membrane</keyword>
<comment type="caution">
    <text evidence="13">The sequence shown here is derived from an EMBL/GenBank/DDBJ whole genome shotgun (WGS) entry which is preliminary data.</text>
</comment>
<protein>
    <recommendedName>
        <fullName evidence="15">Butyrophilin subfamily 1 member A1-like</fullName>
    </recommendedName>
</protein>
<evidence type="ECO:0000256" key="4">
    <source>
        <dbReference type="ARBA" id="ARBA00022729"/>
    </source>
</evidence>
<dbReference type="SMART" id="SM00449">
    <property type="entry name" value="SPRY"/>
    <property type="match status" value="1"/>
</dbReference>
<keyword evidence="5 10" id="KW-1133">Transmembrane helix</keyword>
<dbReference type="GO" id="GO:0005102">
    <property type="term" value="F:signaling receptor binding"/>
    <property type="evidence" value="ECO:0007669"/>
    <property type="project" value="TreeGrafter"/>
</dbReference>
<dbReference type="GO" id="GO:0050852">
    <property type="term" value="P:T cell receptor signaling pathway"/>
    <property type="evidence" value="ECO:0007669"/>
    <property type="project" value="TreeGrafter"/>
</dbReference>
<dbReference type="Pfam" id="PF22705">
    <property type="entry name" value="C2-set_3"/>
    <property type="match status" value="1"/>
</dbReference>
<dbReference type="Pfam" id="PF13765">
    <property type="entry name" value="PRY"/>
    <property type="match status" value="1"/>
</dbReference>
<dbReference type="EMBL" id="JANPWB010000010">
    <property type="protein sequence ID" value="KAJ1134877.1"/>
    <property type="molecule type" value="Genomic_DNA"/>
</dbReference>
<dbReference type="Pfam" id="PF07686">
    <property type="entry name" value="V-set"/>
    <property type="match status" value="1"/>
</dbReference>
<dbReference type="SUPFAM" id="SSF48726">
    <property type="entry name" value="Immunoglobulin"/>
    <property type="match status" value="2"/>
</dbReference>
<sequence>MYPGWGWASALRIMASLPLIGSEAFILLLFYFQVAFSAKFSVIGPDQPIRAPFGADIMLWCMLSPAMDASHMEIRWFRSQYYSPVHLYREGKDENDQQLLEYQGRTELIKDGIQNGSVSLRISSVRLSDEGQYKCFFEDKPYYDEAILDMNVIGSGSPVHFHLDQQQDGGVRVVCLSTGLYPEPKVFWSGEEGQNISSAFRVQKRENSGLYSVEDVVIIMQPAGRKIDCSIHTSLLDQPKVATLSIGDAFFPKASQWMVAFAFLLTIFVLFTFGVWWYIRKQHREKDVLSSQLGVLTAEVDLRRTIMNPDYVLLDERTANPSLSITPDRRCVRHADGQQRLEDSSARFDTETCVLGVQRFTQGRHYWKVDVGDGREWAVGVCKDSVRKSGAYQFSPQEGIWSLALFVDSYVVLDSKEITLSQPGELRQIGVYLQCEAGELSFYNADSMELVHTFSKCFFNGETIRPFFWLGNTGIEISMCH</sequence>
<feature type="transmembrane region" description="Helical" evidence="10">
    <location>
        <begin position="257"/>
        <end position="279"/>
    </location>
</feature>
<dbReference type="FunFam" id="2.60.120.920:FF:000004">
    <property type="entry name" value="Butyrophilin subfamily 1 member A1"/>
    <property type="match status" value="1"/>
</dbReference>
<dbReference type="GO" id="GO:0009897">
    <property type="term" value="C:external side of plasma membrane"/>
    <property type="evidence" value="ECO:0007669"/>
    <property type="project" value="TreeGrafter"/>
</dbReference>
<dbReference type="FunFam" id="2.60.40.10:FF:000088">
    <property type="entry name" value="Butyrophilin subfamily 1 member A1"/>
    <property type="match status" value="1"/>
</dbReference>